<organism evidence="1">
    <name type="scientific">marine metagenome</name>
    <dbReference type="NCBI Taxonomy" id="408172"/>
    <lineage>
        <taxon>unclassified sequences</taxon>
        <taxon>metagenomes</taxon>
        <taxon>ecological metagenomes</taxon>
    </lineage>
</organism>
<sequence>MDAARKILPDGRELYAQHPYLRGEIDGIGIDVVPCYAIDDSAHPISAVDRTPFHTKWVKQNISGM</sequence>
<dbReference type="InterPro" id="IPR008229">
    <property type="entry name" value="CCA-adding_arc"/>
</dbReference>
<reference evidence="1" key="1">
    <citation type="submission" date="2018-05" db="EMBL/GenBank/DDBJ databases">
        <authorList>
            <person name="Lanie J.A."/>
            <person name="Ng W.-L."/>
            <person name="Kazmierczak K.M."/>
            <person name="Andrzejewski T.M."/>
            <person name="Davidsen T.M."/>
            <person name="Wayne K.J."/>
            <person name="Tettelin H."/>
            <person name="Glass J.I."/>
            <person name="Rusch D."/>
            <person name="Podicherti R."/>
            <person name="Tsui H.-C.T."/>
            <person name="Winkler M.E."/>
        </authorList>
    </citation>
    <scope>NUCLEOTIDE SEQUENCE</scope>
</reference>
<proteinExistence type="predicted"/>
<dbReference type="EMBL" id="UINC01142213">
    <property type="protein sequence ID" value="SVD30413.1"/>
    <property type="molecule type" value="Genomic_DNA"/>
</dbReference>
<dbReference type="SUPFAM" id="SSF81301">
    <property type="entry name" value="Nucleotidyltransferase"/>
    <property type="match status" value="1"/>
</dbReference>
<evidence type="ECO:0000313" key="1">
    <source>
        <dbReference type="EMBL" id="SVD30413.1"/>
    </source>
</evidence>
<gene>
    <name evidence="1" type="ORF">METZ01_LOCUS383267</name>
</gene>
<dbReference type="PANTHER" id="PTHR39643">
    <property type="entry name" value="CCA-ADDING ENZYME"/>
    <property type="match status" value="1"/>
</dbReference>
<accession>A0A382U853</accession>
<name>A0A382U853_9ZZZZ</name>
<dbReference type="Gene3D" id="3.30.460.10">
    <property type="entry name" value="Beta Polymerase, domain 2"/>
    <property type="match status" value="1"/>
</dbReference>
<dbReference type="InterPro" id="IPR043519">
    <property type="entry name" value="NT_sf"/>
</dbReference>
<dbReference type="GO" id="GO:0004810">
    <property type="term" value="F:CCA tRNA nucleotidyltransferase activity"/>
    <property type="evidence" value="ECO:0007669"/>
    <property type="project" value="InterPro"/>
</dbReference>
<dbReference type="AlphaFoldDB" id="A0A382U853"/>
<protein>
    <submittedName>
        <fullName evidence="1">Uncharacterized protein</fullName>
    </submittedName>
</protein>
<feature type="non-terminal residue" evidence="1">
    <location>
        <position position="65"/>
    </location>
</feature>
<dbReference type="PANTHER" id="PTHR39643:SF1">
    <property type="entry name" value="CCA-ADDING ENZYME"/>
    <property type="match status" value="1"/>
</dbReference>
<dbReference type="GO" id="GO:0001680">
    <property type="term" value="P:tRNA 3'-terminal CCA addition"/>
    <property type="evidence" value="ECO:0007669"/>
    <property type="project" value="InterPro"/>
</dbReference>
<dbReference type="GO" id="GO:0003723">
    <property type="term" value="F:RNA binding"/>
    <property type="evidence" value="ECO:0007669"/>
    <property type="project" value="InterPro"/>
</dbReference>